<accession>A0A0J1CMA7</accession>
<feature type="region of interest" description="Disordered" evidence="1">
    <location>
        <begin position="1"/>
        <end position="59"/>
    </location>
</feature>
<evidence type="ECO:0000313" key="2">
    <source>
        <dbReference type="EMBL" id="KLU21644.1"/>
    </source>
</evidence>
<evidence type="ECO:0000256" key="1">
    <source>
        <dbReference type="SAM" id="MobiDB-lite"/>
    </source>
</evidence>
<dbReference type="AlphaFoldDB" id="A0A0J1CMA7"/>
<name>A0A0J1CMA7_9BURK</name>
<proteinExistence type="predicted"/>
<sequence>MGRSSKRGSHWTEPDGIDDGIAANNRIDMPRYGDVADKSGNNRPMRSLESRWLPTGISGTTDGIDFTRVAETPSTQGSSVGLTIEWE</sequence>
<dbReference type="EMBL" id="AEJF01000209">
    <property type="protein sequence ID" value="KLU21644.1"/>
    <property type="molecule type" value="Genomic_DNA"/>
</dbReference>
<reference evidence="2 3" key="1">
    <citation type="journal article" date="2015" name="Genome Announc.">
        <title>Draft Genome Sequence of Burkholderia sp. Strain PML1(12), an Ectomycorrhizosphere-Inhabiting Bacterium with Effective Mineral-Weathering Ability.</title>
        <authorList>
            <person name="Uroz S."/>
            <person name="Oger P."/>
        </authorList>
    </citation>
    <scope>NUCLEOTIDE SEQUENCE [LARGE SCALE GENOMIC DNA]</scope>
    <source>
        <strain evidence="3">PML1(12)</strain>
    </source>
</reference>
<dbReference type="Proteomes" id="UP000035963">
    <property type="component" value="Unassembled WGS sequence"/>
</dbReference>
<evidence type="ECO:0000313" key="3">
    <source>
        <dbReference type="Proteomes" id="UP000035963"/>
    </source>
</evidence>
<feature type="compositionally biased region" description="Basic and acidic residues" evidence="1">
    <location>
        <begin position="28"/>
        <end position="37"/>
    </location>
</feature>
<protein>
    <submittedName>
        <fullName evidence="2">Uncharacterized protein</fullName>
    </submittedName>
</protein>
<dbReference type="PATRIC" id="fig|908627.4.peg.7729"/>
<organism evidence="2 3">
    <name type="scientific">Caballeronia mineralivorans PML1(12)</name>
    <dbReference type="NCBI Taxonomy" id="908627"/>
    <lineage>
        <taxon>Bacteria</taxon>
        <taxon>Pseudomonadati</taxon>
        <taxon>Pseudomonadota</taxon>
        <taxon>Betaproteobacteria</taxon>
        <taxon>Burkholderiales</taxon>
        <taxon>Burkholderiaceae</taxon>
        <taxon>Caballeronia</taxon>
    </lineage>
</organism>
<gene>
    <name evidence="2" type="ORF">EOS_34535</name>
</gene>
<keyword evidence="3" id="KW-1185">Reference proteome</keyword>
<comment type="caution">
    <text evidence="2">The sequence shown here is derived from an EMBL/GenBank/DDBJ whole genome shotgun (WGS) entry which is preliminary data.</text>
</comment>